<dbReference type="HOGENOM" id="CLU_1514675_0_0_2"/>
<dbReference type="eggNOG" id="arCOG00503">
    <property type="taxonomic scope" value="Archaea"/>
</dbReference>
<dbReference type="STRING" id="384616.Pisl_1697"/>
<dbReference type="RefSeq" id="WP_011763423.1">
    <property type="nucleotide sequence ID" value="NC_008701.1"/>
</dbReference>
<dbReference type="OrthoDB" id="25394at2157"/>
<name>A1RV66_PYRIL</name>
<reference evidence="1" key="1">
    <citation type="submission" date="2006-12" db="EMBL/GenBank/DDBJ databases">
        <title>Complete sequence of Pyrobaculum islandicum DSM 4184.</title>
        <authorList>
            <person name="Copeland A."/>
            <person name="Lucas S."/>
            <person name="Lapidus A."/>
            <person name="Barry K."/>
            <person name="Detter J.C."/>
            <person name="Glavina del Rio T."/>
            <person name="Dalin E."/>
            <person name="Tice H."/>
            <person name="Pitluck S."/>
            <person name="Meincke L."/>
            <person name="Brettin T."/>
            <person name="Bruce D."/>
            <person name="Han C."/>
            <person name="Tapia R."/>
            <person name="Gilna P."/>
            <person name="Schmutz J."/>
            <person name="Larimer F."/>
            <person name="Land M."/>
            <person name="Hauser L."/>
            <person name="Kyrpides N."/>
            <person name="Mikhailova N."/>
            <person name="Cozen A.E."/>
            <person name="Fitz-Gibbon S.T."/>
            <person name="House C.H."/>
            <person name="Saltikov C."/>
            <person name="Lowe T."/>
            <person name="Richardson P."/>
        </authorList>
    </citation>
    <scope>NUCLEOTIDE SEQUENCE [LARGE SCALE GENOMIC DNA]</scope>
    <source>
        <strain evidence="1">DSM 4184</strain>
    </source>
</reference>
<dbReference type="KEGG" id="pis:Pisl_1697"/>
<keyword evidence="2" id="KW-1185">Reference proteome</keyword>
<evidence type="ECO:0000313" key="2">
    <source>
        <dbReference type="Proteomes" id="UP000002595"/>
    </source>
</evidence>
<proteinExistence type="predicted"/>
<gene>
    <name evidence="1" type="ordered locus">Pisl_1697</name>
</gene>
<evidence type="ECO:0000313" key="1">
    <source>
        <dbReference type="EMBL" id="ABL88848.1"/>
    </source>
</evidence>
<dbReference type="EMBL" id="CP000504">
    <property type="protein sequence ID" value="ABL88848.1"/>
    <property type="molecule type" value="Genomic_DNA"/>
</dbReference>
<dbReference type="Proteomes" id="UP000002595">
    <property type="component" value="Chromosome"/>
</dbReference>
<dbReference type="GeneID" id="4617885"/>
<evidence type="ECO:0008006" key="3">
    <source>
        <dbReference type="Google" id="ProtNLM"/>
    </source>
</evidence>
<dbReference type="AlphaFoldDB" id="A1RV66"/>
<sequence length="190" mass="21008">MVKITALCSEFPGFLEPSHGFGVLINDNVLFDSCSREAAFRFLLKYQVRPIVGIVGVPSNPHHTGGFELFNIPIIQPSRDLMLKIRGVGHKIYNGGRENVLHINDVIITPCGLYTIPYHKLSQRGLKVRCIVGGLGGSAKNPYLLHRIVAELRLLGVRCIVALHTAPQLLKELERKFNLYKVGAGSTIEV</sequence>
<accession>A1RV66</accession>
<protein>
    <recommendedName>
        <fullName evidence="3">Beta-lactamase domain protein</fullName>
    </recommendedName>
</protein>
<organism evidence="1 2">
    <name type="scientific">Pyrobaculum islandicum (strain DSM 4184 / JCM 9189 / GEO3)</name>
    <dbReference type="NCBI Taxonomy" id="384616"/>
    <lineage>
        <taxon>Archaea</taxon>
        <taxon>Thermoproteota</taxon>
        <taxon>Thermoprotei</taxon>
        <taxon>Thermoproteales</taxon>
        <taxon>Thermoproteaceae</taxon>
        <taxon>Pyrobaculum</taxon>
    </lineage>
</organism>